<proteinExistence type="predicted"/>
<dbReference type="AlphaFoldDB" id="A0A6A6X6L4"/>
<evidence type="ECO:0000256" key="1">
    <source>
        <dbReference type="SAM" id="MobiDB-lite"/>
    </source>
</evidence>
<evidence type="ECO:0000313" key="2">
    <source>
        <dbReference type="EMBL" id="KAF2791753.1"/>
    </source>
</evidence>
<reference evidence="2" key="1">
    <citation type="journal article" date="2020" name="Stud. Mycol.">
        <title>101 Dothideomycetes genomes: a test case for predicting lifestyles and emergence of pathogens.</title>
        <authorList>
            <person name="Haridas S."/>
            <person name="Albert R."/>
            <person name="Binder M."/>
            <person name="Bloem J."/>
            <person name="Labutti K."/>
            <person name="Salamov A."/>
            <person name="Andreopoulos B."/>
            <person name="Baker S."/>
            <person name="Barry K."/>
            <person name="Bills G."/>
            <person name="Bluhm B."/>
            <person name="Cannon C."/>
            <person name="Castanera R."/>
            <person name="Culley D."/>
            <person name="Daum C."/>
            <person name="Ezra D."/>
            <person name="Gonzalez J."/>
            <person name="Henrissat B."/>
            <person name="Kuo A."/>
            <person name="Liang C."/>
            <person name="Lipzen A."/>
            <person name="Lutzoni F."/>
            <person name="Magnuson J."/>
            <person name="Mondo S."/>
            <person name="Nolan M."/>
            <person name="Ohm R."/>
            <person name="Pangilinan J."/>
            <person name="Park H.-J."/>
            <person name="Ramirez L."/>
            <person name="Alfaro M."/>
            <person name="Sun H."/>
            <person name="Tritt A."/>
            <person name="Yoshinaga Y."/>
            <person name="Zwiers L.-H."/>
            <person name="Turgeon B."/>
            <person name="Goodwin S."/>
            <person name="Spatafora J."/>
            <person name="Crous P."/>
            <person name="Grigoriev I."/>
        </authorList>
    </citation>
    <scope>NUCLEOTIDE SEQUENCE</scope>
    <source>
        <strain evidence="2">CBS 109.77</strain>
    </source>
</reference>
<organism evidence="2 3">
    <name type="scientific">Melanomma pulvis-pyrius CBS 109.77</name>
    <dbReference type="NCBI Taxonomy" id="1314802"/>
    <lineage>
        <taxon>Eukaryota</taxon>
        <taxon>Fungi</taxon>
        <taxon>Dikarya</taxon>
        <taxon>Ascomycota</taxon>
        <taxon>Pezizomycotina</taxon>
        <taxon>Dothideomycetes</taxon>
        <taxon>Pleosporomycetidae</taxon>
        <taxon>Pleosporales</taxon>
        <taxon>Melanommataceae</taxon>
        <taxon>Melanomma</taxon>
    </lineage>
</organism>
<keyword evidence="3" id="KW-1185">Reference proteome</keyword>
<gene>
    <name evidence="2" type="ORF">K505DRAFT_62183</name>
</gene>
<feature type="region of interest" description="Disordered" evidence="1">
    <location>
        <begin position="1"/>
        <end position="24"/>
    </location>
</feature>
<feature type="compositionally biased region" description="Basic and acidic residues" evidence="1">
    <location>
        <begin position="11"/>
        <end position="22"/>
    </location>
</feature>
<feature type="compositionally biased region" description="Polar residues" evidence="1">
    <location>
        <begin position="1"/>
        <end position="10"/>
    </location>
</feature>
<accession>A0A6A6X6L4</accession>
<protein>
    <submittedName>
        <fullName evidence="2">Uncharacterized protein</fullName>
    </submittedName>
</protein>
<dbReference type="EMBL" id="MU002003">
    <property type="protein sequence ID" value="KAF2791753.1"/>
    <property type="molecule type" value="Genomic_DNA"/>
</dbReference>
<evidence type="ECO:0000313" key="3">
    <source>
        <dbReference type="Proteomes" id="UP000799757"/>
    </source>
</evidence>
<name>A0A6A6X6L4_9PLEO</name>
<sequence length="159" mass="17566">MQAAETSGNRTENRKEKDRDRGGIYGMTTQPNLFIFLSFPSRFACVPCRISPAPSPGPKISGGNNTTLGPLSDPKSIGMMSPCLPSFLPSLSIMLYKCAKDESRLHPFLLFVQHTRTRARRPRASERASAKKKCAYTNTIANRTEPNHTFLLVQIALAP</sequence>
<dbReference type="Proteomes" id="UP000799757">
    <property type="component" value="Unassembled WGS sequence"/>
</dbReference>